<sequence length="680" mass="73987">MPRRPARSHLLGLIAAAVIPVWLFAAYLLGQYALHERSRFEQDALQTARQVSLVVEGEIANLQTILDGLSKSAALANGDLAGFRGEALRVVQGTDRIIVLRDLGRNQLLNTEIGYGAQLPPVEPMSARDREKLKASGIFVSNVFASKDPQDHRISVAIAVPVLTGEDLLLSISVPTARIRDVMMPAVPEGWTVGIGDRDGTYVARSKSHEEMTGKPGLPEYLEKIVGRSGSFTSRNFEGTTLLAGYYRSSYSDWFYTANVPLSVVQAPLWRSLAAICGIGLLALLVSMALGYVVGKRFTVATAELAARAEALGHGRTVEPMSTSVAEFAAVAQALVDAEHAIAERRYELETVLETVPAAVWFTYDPKALQVIRNRFAAELMGLPTDGRKSFGAPDLVINTVAVKDGHTVSREDRPLSRAMRGELTDNEEFAYILPSGIERFLLSSARPIRDPGGSIIGAVQISLDITDRKRGEEHRKLLANELNHRVKNTLAVVQSIASQTIRNATSLPEAGRTLSSRLVSLAKAHNLLTQKNWSGADLNDLITASINPHAPMERFQISGEKVWLPPNVALSLALAIHELTTNAIKYGALSNAKGSVSISWKLVSQKRHRRLELDWREKNGPTVGPVERKGFGTQLLERVFASDSAGRIVLTFEKSGLVCNFQVNLSGSNEAQVPKAFSS</sequence>
<evidence type="ECO:0000256" key="3">
    <source>
        <dbReference type="ARBA" id="ARBA00022553"/>
    </source>
</evidence>
<feature type="transmembrane region" description="Helical" evidence="9">
    <location>
        <begin position="6"/>
        <end position="29"/>
    </location>
</feature>
<keyword evidence="8" id="KW-0067">ATP-binding</keyword>
<proteinExistence type="predicted"/>
<keyword evidence="7 11" id="KW-0418">Kinase</keyword>
<dbReference type="InterPro" id="IPR035965">
    <property type="entry name" value="PAS-like_dom_sf"/>
</dbReference>
<feature type="domain" description="PAC" evidence="10">
    <location>
        <begin position="426"/>
        <end position="478"/>
    </location>
</feature>
<dbReference type="AlphaFoldDB" id="A0A3A5KX67"/>
<feature type="transmembrane region" description="Helical" evidence="9">
    <location>
        <begin position="273"/>
        <end position="294"/>
    </location>
</feature>
<dbReference type="Gene3D" id="3.30.565.10">
    <property type="entry name" value="Histidine kinase-like ATPase, C-terminal domain"/>
    <property type="match status" value="1"/>
</dbReference>
<dbReference type="EC" id="2.7.13.3" evidence="2"/>
<dbReference type="GO" id="GO:0005524">
    <property type="term" value="F:ATP binding"/>
    <property type="evidence" value="ECO:0007669"/>
    <property type="project" value="UniProtKB-KW"/>
</dbReference>
<dbReference type="Proteomes" id="UP000272706">
    <property type="component" value="Unassembled WGS sequence"/>
</dbReference>
<keyword evidence="9" id="KW-1133">Transmembrane helix</keyword>
<comment type="caution">
    <text evidence="11">The sequence shown here is derived from an EMBL/GenBank/DDBJ whole genome shotgun (WGS) entry which is preliminary data.</text>
</comment>
<dbReference type="InterPro" id="IPR000700">
    <property type="entry name" value="PAS-assoc_C"/>
</dbReference>
<evidence type="ECO:0000259" key="10">
    <source>
        <dbReference type="PROSITE" id="PS50113"/>
    </source>
</evidence>
<dbReference type="SMART" id="SM00911">
    <property type="entry name" value="HWE_HK"/>
    <property type="match status" value="1"/>
</dbReference>
<dbReference type="RefSeq" id="WP_120013205.1">
    <property type="nucleotide sequence ID" value="NZ_QZWZ01000003.1"/>
</dbReference>
<keyword evidence="3" id="KW-0597">Phosphoprotein</keyword>
<evidence type="ECO:0000313" key="11">
    <source>
        <dbReference type="EMBL" id="RJT41347.1"/>
    </source>
</evidence>
<evidence type="ECO:0000256" key="8">
    <source>
        <dbReference type="ARBA" id="ARBA00022840"/>
    </source>
</evidence>
<dbReference type="InterPro" id="IPR011102">
    <property type="entry name" value="Sig_transdc_His_kinase_HWE"/>
</dbReference>
<evidence type="ECO:0000256" key="7">
    <source>
        <dbReference type="ARBA" id="ARBA00022777"/>
    </source>
</evidence>
<dbReference type="InterPro" id="IPR036890">
    <property type="entry name" value="HATPase_C_sf"/>
</dbReference>
<evidence type="ECO:0000256" key="2">
    <source>
        <dbReference type="ARBA" id="ARBA00012438"/>
    </source>
</evidence>
<evidence type="ECO:0000256" key="4">
    <source>
        <dbReference type="ARBA" id="ARBA00022679"/>
    </source>
</evidence>
<dbReference type="Pfam" id="PF07536">
    <property type="entry name" value="HWE_HK"/>
    <property type="match status" value="1"/>
</dbReference>
<evidence type="ECO:0000256" key="1">
    <source>
        <dbReference type="ARBA" id="ARBA00000085"/>
    </source>
</evidence>
<keyword evidence="12" id="KW-1185">Reference proteome</keyword>
<comment type="catalytic activity">
    <reaction evidence="1">
        <text>ATP + protein L-histidine = ADP + protein N-phospho-L-histidine.</text>
        <dbReference type="EC" id="2.7.13.3"/>
    </reaction>
</comment>
<keyword evidence="9" id="KW-0472">Membrane</keyword>
<name>A0A3A5KX67_9HYPH</name>
<evidence type="ECO:0000256" key="5">
    <source>
        <dbReference type="ARBA" id="ARBA00022737"/>
    </source>
</evidence>
<organism evidence="11 12">
    <name type="scientific">Mesorhizobium waimense</name>
    <dbReference type="NCBI Taxonomy" id="1300307"/>
    <lineage>
        <taxon>Bacteria</taxon>
        <taxon>Pseudomonadati</taxon>
        <taxon>Pseudomonadota</taxon>
        <taxon>Alphaproteobacteria</taxon>
        <taxon>Hyphomicrobiales</taxon>
        <taxon>Phyllobacteriaceae</taxon>
        <taxon>Mesorhizobium</taxon>
    </lineage>
</organism>
<evidence type="ECO:0000313" key="12">
    <source>
        <dbReference type="Proteomes" id="UP000272706"/>
    </source>
</evidence>
<dbReference type="Pfam" id="PF08448">
    <property type="entry name" value="PAS_4"/>
    <property type="match status" value="1"/>
</dbReference>
<dbReference type="PANTHER" id="PTHR41523:SF7">
    <property type="entry name" value="HISTIDINE KINASE"/>
    <property type="match status" value="1"/>
</dbReference>
<dbReference type="GO" id="GO:0004673">
    <property type="term" value="F:protein histidine kinase activity"/>
    <property type="evidence" value="ECO:0007669"/>
    <property type="project" value="UniProtKB-EC"/>
</dbReference>
<keyword evidence="9" id="KW-0812">Transmembrane</keyword>
<dbReference type="SUPFAM" id="SSF55785">
    <property type="entry name" value="PYP-like sensor domain (PAS domain)"/>
    <property type="match status" value="1"/>
</dbReference>
<keyword evidence="5" id="KW-0677">Repeat</keyword>
<accession>A0A3A5KX67</accession>
<evidence type="ECO:0000256" key="6">
    <source>
        <dbReference type="ARBA" id="ARBA00022741"/>
    </source>
</evidence>
<gene>
    <name evidence="11" type="ORF">D3227_06015</name>
</gene>
<dbReference type="Gene3D" id="3.30.450.20">
    <property type="entry name" value="PAS domain"/>
    <property type="match status" value="1"/>
</dbReference>
<dbReference type="EMBL" id="QZWZ01000003">
    <property type="protein sequence ID" value="RJT41347.1"/>
    <property type="molecule type" value="Genomic_DNA"/>
</dbReference>
<keyword evidence="4" id="KW-0808">Transferase</keyword>
<protein>
    <recommendedName>
        <fullName evidence="2">histidine kinase</fullName>
        <ecNumber evidence="2">2.7.13.3</ecNumber>
    </recommendedName>
</protein>
<dbReference type="OrthoDB" id="341208at2"/>
<dbReference type="InterPro" id="IPR013656">
    <property type="entry name" value="PAS_4"/>
</dbReference>
<evidence type="ECO:0000256" key="9">
    <source>
        <dbReference type="SAM" id="Phobius"/>
    </source>
</evidence>
<keyword evidence="6" id="KW-0547">Nucleotide-binding</keyword>
<dbReference type="CDD" id="cd18774">
    <property type="entry name" value="PDC2_HK_sensor"/>
    <property type="match status" value="1"/>
</dbReference>
<dbReference type="PANTHER" id="PTHR41523">
    <property type="entry name" value="TWO-COMPONENT SYSTEM SENSOR PROTEIN"/>
    <property type="match status" value="1"/>
</dbReference>
<reference evidence="11 12" key="1">
    <citation type="submission" date="2018-09" db="EMBL/GenBank/DDBJ databases">
        <title>Mesorhizobium carmichaelinearum sp. nov. isolated from Carmichaelinea spp. root nodules in New Zealand.</title>
        <authorList>
            <person name="De Meyer S.E."/>
        </authorList>
    </citation>
    <scope>NUCLEOTIDE SEQUENCE [LARGE SCALE GENOMIC DNA]</scope>
    <source>
        <strain evidence="11 12">ICMP19557</strain>
    </source>
</reference>
<dbReference type="PROSITE" id="PS50113">
    <property type="entry name" value="PAC"/>
    <property type="match status" value="1"/>
</dbReference>